<dbReference type="EMBL" id="ASHM01154876">
    <property type="protein sequence ID" value="PNX63385.1"/>
    <property type="molecule type" value="Genomic_DNA"/>
</dbReference>
<name>A0A2K3KAQ4_TRIPR</name>
<reference evidence="1 2" key="2">
    <citation type="journal article" date="2017" name="Front. Plant Sci.">
        <title>Gene Classification and Mining of Molecular Markers Useful in Red Clover (Trifolium pratense) Breeding.</title>
        <authorList>
            <person name="Istvanek J."/>
            <person name="Dluhosova J."/>
            <person name="Dluhos P."/>
            <person name="Patkova L."/>
            <person name="Nedelnik J."/>
            <person name="Repkova J."/>
        </authorList>
    </citation>
    <scope>NUCLEOTIDE SEQUENCE [LARGE SCALE GENOMIC DNA]</scope>
    <source>
        <strain evidence="2">cv. Tatra</strain>
        <tissue evidence="1">Young leaves</tissue>
    </source>
</reference>
<protein>
    <submittedName>
        <fullName evidence="1">Uncharacterized protein</fullName>
    </submittedName>
</protein>
<reference evidence="1 2" key="1">
    <citation type="journal article" date="2014" name="Am. J. Bot.">
        <title>Genome assembly and annotation for red clover (Trifolium pratense; Fabaceae).</title>
        <authorList>
            <person name="Istvanek J."/>
            <person name="Jaros M."/>
            <person name="Krenek A."/>
            <person name="Repkova J."/>
        </authorList>
    </citation>
    <scope>NUCLEOTIDE SEQUENCE [LARGE SCALE GENOMIC DNA]</scope>
    <source>
        <strain evidence="2">cv. Tatra</strain>
        <tissue evidence="1">Young leaves</tissue>
    </source>
</reference>
<evidence type="ECO:0000313" key="2">
    <source>
        <dbReference type="Proteomes" id="UP000236291"/>
    </source>
</evidence>
<comment type="caution">
    <text evidence="1">The sequence shown here is derived from an EMBL/GenBank/DDBJ whole genome shotgun (WGS) entry which is preliminary data.</text>
</comment>
<gene>
    <name evidence="1" type="ORF">L195_g061599</name>
</gene>
<feature type="non-terminal residue" evidence="1">
    <location>
        <position position="38"/>
    </location>
</feature>
<dbReference type="AlphaFoldDB" id="A0A2K3KAQ4"/>
<sequence>MFKIAFLDPDPRLVNPVQVSGAPCAKAGFSSAASAPCT</sequence>
<dbReference type="Proteomes" id="UP000236291">
    <property type="component" value="Unassembled WGS sequence"/>
</dbReference>
<proteinExistence type="predicted"/>
<evidence type="ECO:0000313" key="1">
    <source>
        <dbReference type="EMBL" id="PNX63385.1"/>
    </source>
</evidence>
<organism evidence="1 2">
    <name type="scientific">Trifolium pratense</name>
    <name type="common">Red clover</name>
    <dbReference type="NCBI Taxonomy" id="57577"/>
    <lineage>
        <taxon>Eukaryota</taxon>
        <taxon>Viridiplantae</taxon>
        <taxon>Streptophyta</taxon>
        <taxon>Embryophyta</taxon>
        <taxon>Tracheophyta</taxon>
        <taxon>Spermatophyta</taxon>
        <taxon>Magnoliopsida</taxon>
        <taxon>eudicotyledons</taxon>
        <taxon>Gunneridae</taxon>
        <taxon>Pentapetalae</taxon>
        <taxon>rosids</taxon>
        <taxon>fabids</taxon>
        <taxon>Fabales</taxon>
        <taxon>Fabaceae</taxon>
        <taxon>Papilionoideae</taxon>
        <taxon>50 kb inversion clade</taxon>
        <taxon>NPAAA clade</taxon>
        <taxon>Hologalegina</taxon>
        <taxon>IRL clade</taxon>
        <taxon>Trifolieae</taxon>
        <taxon>Trifolium</taxon>
    </lineage>
</organism>
<accession>A0A2K3KAQ4</accession>